<dbReference type="InterPro" id="IPR051222">
    <property type="entry name" value="PPR/CCM1_RNA-binding"/>
</dbReference>
<evidence type="ECO:0000256" key="1">
    <source>
        <dbReference type="ARBA" id="ARBA00004123"/>
    </source>
</evidence>
<evidence type="ECO:0000256" key="7">
    <source>
        <dbReference type="SAM" id="MobiDB-lite"/>
    </source>
</evidence>
<evidence type="ECO:0000259" key="8">
    <source>
        <dbReference type="PROSITE" id="PS50888"/>
    </source>
</evidence>
<feature type="repeat" description="PPR" evidence="6">
    <location>
        <begin position="823"/>
        <end position="857"/>
    </location>
</feature>
<dbReference type="Proteomes" id="UP000298416">
    <property type="component" value="Unassembled WGS sequence"/>
</dbReference>
<comment type="subcellular location">
    <subcellularLocation>
        <location evidence="1">Nucleus</location>
    </subcellularLocation>
</comment>
<feature type="repeat" description="PPR" evidence="6">
    <location>
        <begin position="858"/>
        <end position="892"/>
    </location>
</feature>
<feature type="repeat" description="PPR" evidence="6">
    <location>
        <begin position="718"/>
        <end position="752"/>
    </location>
</feature>
<dbReference type="EMBL" id="PNBA02000006">
    <property type="protein sequence ID" value="KAG6420985.1"/>
    <property type="molecule type" value="Genomic_DNA"/>
</dbReference>
<dbReference type="GO" id="GO:0046983">
    <property type="term" value="F:protein dimerization activity"/>
    <property type="evidence" value="ECO:0007669"/>
    <property type="project" value="InterPro"/>
</dbReference>
<protein>
    <recommendedName>
        <fullName evidence="8">BHLH domain-containing protein</fullName>
    </recommendedName>
</protein>
<proteinExistence type="predicted"/>
<reference evidence="9" key="1">
    <citation type="submission" date="2018-01" db="EMBL/GenBank/DDBJ databases">
        <authorList>
            <person name="Mao J.F."/>
        </authorList>
    </citation>
    <scope>NUCLEOTIDE SEQUENCE</scope>
    <source>
        <strain evidence="9">Huo1</strain>
        <tissue evidence="9">Leaf</tissue>
    </source>
</reference>
<keyword evidence="2" id="KW-0677">Repeat</keyword>
<feature type="repeat" description="PPR" evidence="6">
    <location>
        <begin position="788"/>
        <end position="822"/>
    </location>
</feature>
<dbReference type="InterPro" id="IPR011990">
    <property type="entry name" value="TPR-like_helical_dom_sf"/>
</dbReference>
<feature type="repeat" description="PPR" evidence="6">
    <location>
        <begin position="893"/>
        <end position="927"/>
    </location>
</feature>
<dbReference type="PROSITE" id="PS50888">
    <property type="entry name" value="BHLH"/>
    <property type="match status" value="1"/>
</dbReference>
<evidence type="ECO:0000313" key="10">
    <source>
        <dbReference type="Proteomes" id="UP000298416"/>
    </source>
</evidence>
<evidence type="ECO:0000256" key="5">
    <source>
        <dbReference type="ARBA" id="ARBA00023242"/>
    </source>
</evidence>
<name>A0A8X8XVX9_SALSN</name>
<dbReference type="PANTHER" id="PTHR47942:SF21">
    <property type="entry name" value="OS05G0275100 PROTEIN"/>
    <property type="match status" value="1"/>
</dbReference>
<gene>
    <name evidence="9" type="ORF">SASPL_117531</name>
</gene>
<organism evidence="9">
    <name type="scientific">Salvia splendens</name>
    <name type="common">Scarlet sage</name>
    <dbReference type="NCBI Taxonomy" id="180675"/>
    <lineage>
        <taxon>Eukaryota</taxon>
        <taxon>Viridiplantae</taxon>
        <taxon>Streptophyta</taxon>
        <taxon>Embryophyta</taxon>
        <taxon>Tracheophyta</taxon>
        <taxon>Spermatophyta</taxon>
        <taxon>Magnoliopsida</taxon>
        <taxon>eudicotyledons</taxon>
        <taxon>Gunneridae</taxon>
        <taxon>Pentapetalae</taxon>
        <taxon>asterids</taxon>
        <taxon>lamiids</taxon>
        <taxon>Lamiales</taxon>
        <taxon>Lamiaceae</taxon>
        <taxon>Nepetoideae</taxon>
        <taxon>Mentheae</taxon>
        <taxon>Salviinae</taxon>
        <taxon>Salvia</taxon>
        <taxon>Salvia subgen. Calosphace</taxon>
        <taxon>core Calosphace</taxon>
    </lineage>
</organism>
<dbReference type="AlphaFoldDB" id="A0A8X8XVX9"/>
<dbReference type="SUPFAM" id="SSF48452">
    <property type="entry name" value="TPR-like"/>
    <property type="match status" value="1"/>
</dbReference>
<dbReference type="InterPro" id="IPR011598">
    <property type="entry name" value="bHLH_dom"/>
</dbReference>
<evidence type="ECO:0000256" key="3">
    <source>
        <dbReference type="ARBA" id="ARBA00023015"/>
    </source>
</evidence>
<dbReference type="Gene3D" id="1.25.40.10">
    <property type="entry name" value="Tetratricopeptide repeat domain"/>
    <property type="match status" value="7"/>
</dbReference>
<feature type="repeat" description="PPR" evidence="6">
    <location>
        <begin position="753"/>
        <end position="787"/>
    </location>
</feature>
<accession>A0A8X8XVX9</accession>
<keyword evidence="10" id="KW-1185">Reference proteome</keyword>
<feature type="repeat" description="PPR" evidence="6">
    <location>
        <begin position="546"/>
        <end position="580"/>
    </location>
</feature>
<evidence type="ECO:0000313" key="9">
    <source>
        <dbReference type="EMBL" id="KAG6420985.1"/>
    </source>
</evidence>
<keyword evidence="3" id="KW-0805">Transcription regulation</keyword>
<dbReference type="SMART" id="SM00353">
    <property type="entry name" value="HLH"/>
    <property type="match status" value="1"/>
</dbReference>
<dbReference type="CDD" id="cd11453">
    <property type="entry name" value="bHLH_AtBIM_like"/>
    <property type="match status" value="1"/>
</dbReference>
<dbReference type="Gene3D" id="4.10.280.10">
    <property type="entry name" value="Helix-loop-helix DNA-binding domain"/>
    <property type="match status" value="1"/>
</dbReference>
<feature type="repeat" description="PPR" evidence="6">
    <location>
        <begin position="998"/>
        <end position="1032"/>
    </location>
</feature>
<dbReference type="Pfam" id="PF01535">
    <property type="entry name" value="PPR"/>
    <property type="match status" value="2"/>
</dbReference>
<feature type="repeat" description="PPR" evidence="6">
    <location>
        <begin position="963"/>
        <end position="997"/>
    </location>
</feature>
<feature type="region of interest" description="Disordered" evidence="7">
    <location>
        <begin position="1"/>
        <end position="45"/>
    </location>
</feature>
<feature type="repeat" description="PPR" evidence="6">
    <location>
        <begin position="682"/>
        <end position="717"/>
    </location>
</feature>
<sequence length="1059" mass="119679">MGRSSSHLDDDETNDSSSPTDYKAADQKLRSKHSETEQRRRSKINQRQEFQILRDLIPENDQKRDKASFLLEVIQYIQFLQEKLQVYEGSCQGWSLESTKCLPLKNNSGPDASFVDQTHFERNFYGHEDDVHPALLSNVQNPVESDLTGATLYKSTDNPPMETQAPTMAMPLPAAIFESLPGQPQGSFTEADQLNFWQGRSCADDCSVPVYSSNGEELKSESDEASISNVYSQGLLNCLKCSLQSSGVDLSQTNISVQLDVGKQTTSNNTNPVFSIKLSWYRSSINAGKHYEHPPKRLRDPLPVFICEGARCSYIHPKAWTIVHYYALLGISAASFSIPVERLHPYKLKKLHIFPKVYMASCYPCGVYGSIHNNAIDPPEMESETEWERLLKPFDLEELRKSFTSITPFQLNKLLQLPLEVPTSMELFEWAGSQKGYRHTFDVYYTLVDKIGTVNDFKTVDRLLLRMKKEEVSFQESIFIMIMRHYGRAGLPGQSTRLLFDMRNLFCYEPTFKSYNAVLDVLLAGNCPKIAPNVIYDMLSRGISPTVFTFARVMQALCMVNEVDSACSLLRDMTKHGCVPNSVVYQTLIHASSVNNRIDDALKLLEEMFLMGCTPDVNTFNDVIIALCRALRVHEAAKLVDRMLIRGFSPDKITCGVLLQGLCKTGRVDEARVLLKKVPNPNVILYNTLINGYVMNDRFEEAKALFDENMVTAGLHPDIYTYNILIQGLSKKGLLFSAHQLVEEMSLKGFEPNLITYTTLIDGFCKKGLLREAEDIMDEMSRKGLSLNTVGYNCLISALCRDGRVEEAFELYHGMLSRGCKADIFTFNSLIYGLTKIDKMEEALCVYRDMFLDSVIANTVTYNILIHAFLRKRALQEAFKLVNDMLFRGCALDEFTYSSLIKALCEDGAVDKAMGLFEEMLRKGVTASSLSCNILISSLCRAGKIQNAFDVLREMVYSGLKPDIVTYNTLISGLCKMRRIKEAYKLFENLESKGVWPDAVTYNILIGSYCKEGLFWDACALLDLGVARGLTPDIVTWRILVSNLFRRVLRRNDHSSQFS</sequence>
<feature type="repeat" description="PPR" evidence="6">
    <location>
        <begin position="616"/>
        <end position="650"/>
    </location>
</feature>
<dbReference type="NCBIfam" id="TIGR00756">
    <property type="entry name" value="PPR"/>
    <property type="match status" value="13"/>
</dbReference>
<comment type="caution">
    <text evidence="9">The sequence shown here is derived from an EMBL/GenBank/DDBJ whole genome shotgun (WGS) entry which is preliminary data.</text>
</comment>
<dbReference type="PANTHER" id="PTHR47942">
    <property type="entry name" value="TETRATRICOPEPTIDE REPEAT (TPR)-LIKE SUPERFAMILY PROTEIN-RELATED"/>
    <property type="match status" value="1"/>
</dbReference>
<feature type="repeat" description="PPR" evidence="6">
    <location>
        <begin position="581"/>
        <end position="615"/>
    </location>
</feature>
<dbReference type="Pfam" id="PF12854">
    <property type="entry name" value="PPR_1"/>
    <property type="match status" value="2"/>
</dbReference>
<dbReference type="InterPro" id="IPR002885">
    <property type="entry name" value="PPR_rpt"/>
</dbReference>
<dbReference type="PROSITE" id="PS51375">
    <property type="entry name" value="PPR"/>
    <property type="match status" value="13"/>
</dbReference>
<keyword evidence="4" id="KW-0804">Transcription</keyword>
<feature type="repeat" description="PPR" evidence="6">
    <location>
        <begin position="928"/>
        <end position="962"/>
    </location>
</feature>
<dbReference type="GO" id="GO:0005634">
    <property type="term" value="C:nucleus"/>
    <property type="evidence" value="ECO:0007669"/>
    <property type="project" value="UniProtKB-SubCell"/>
</dbReference>
<reference evidence="9" key="2">
    <citation type="submission" date="2020-08" db="EMBL/GenBank/DDBJ databases">
        <title>Plant Genome Project.</title>
        <authorList>
            <person name="Zhang R.-G."/>
        </authorList>
    </citation>
    <scope>NUCLEOTIDE SEQUENCE</scope>
    <source>
        <strain evidence="9">Huo1</strain>
        <tissue evidence="9">Leaf</tissue>
    </source>
</reference>
<keyword evidence="5" id="KW-0539">Nucleus</keyword>
<feature type="compositionally biased region" description="Basic and acidic residues" evidence="7">
    <location>
        <begin position="23"/>
        <end position="39"/>
    </location>
</feature>
<feature type="domain" description="BHLH" evidence="8">
    <location>
        <begin position="30"/>
        <end position="80"/>
    </location>
</feature>
<evidence type="ECO:0000256" key="6">
    <source>
        <dbReference type="PROSITE-ProRule" id="PRU00708"/>
    </source>
</evidence>
<evidence type="ECO:0000256" key="4">
    <source>
        <dbReference type="ARBA" id="ARBA00023163"/>
    </source>
</evidence>
<evidence type="ECO:0000256" key="2">
    <source>
        <dbReference type="ARBA" id="ARBA00022737"/>
    </source>
</evidence>
<dbReference type="InterPro" id="IPR036638">
    <property type="entry name" value="HLH_DNA-bd_sf"/>
</dbReference>
<dbReference type="Pfam" id="PF13041">
    <property type="entry name" value="PPR_2"/>
    <property type="match status" value="5"/>
</dbReference>
<dbReference type="SUPFAM" id="SSF47459">
    <property type="entry name" value="HLH, helix-loop-helix DNA-binding domain"/>
    <property type="match status" value="1"/>
</dbReference>
<dbReference type="Pfam" id="PF00010">
    <property type="entry name" value="HLH"/>
    <property type="match status" value="1"/>
</dbReference>